<accession>A0AAV2GYR3</accession>
<proteinExistence type="predicted"/>
<dbReference type="Proteomes" id="UP001497497">
    <property type="component" value="Unassembled WGS sequence"/>
</dbReference>
<sequence length="169" mass="19259">MSSKKDQAMSNMKTNFREFHQELSKFCNSLLKMFEKKDLSELTHVKVIPAVLTPSDPDFDVENITSIIKKWVYLKGVIERTLANIGKFLESQHFEWFSDQKTKLEWWVFVVNMSAVALGFENHNTEADFLILGAGIGGANLGTADARAKLEMLKRDRDITALLKCIESK</sequence>
<dbReference type="AlphaFoldDB" id="A0AAV2GYR3"/>
<evidence type="ECO:0000313" key="2">
    <source>
        <dbReference type="Proteomes" id="UP001497497"/>
    </source>
</evidence>
<protein>
    <submittedName>
        <fullName evidence="1">Uncharacterized protein</fullName>
    </submittedName>
</protein>
<gene>
    <name evidence="1" type="ORF">GSLYS_00000318001</name>
</gene>
<dbReference type="EMBL" id="CAXITT010000002">
    <property type="protein sequence ID" value="CAL1526141.1"/>
    <property type="molecule type" value="Genomic_DNA"/>
</dbReference>
<evidence type="ECO:0000313" key="1">
    <source>
        <dbReference type="EMBL" id="CAL1526141.1"/>
    </source>
</evidence>
<keyword evidence="2" id="KW-1185">Reference proteome</keyword>
<reference evidence="1 2" key="1">
    <citation type="submission" date="2024-04" db="EMBL/GenBank/DDBJ databases">
        <authorList>
            <consortium name="Genoscope - CEA"/>
            <person name="William W."/>
        </authorList>
    </citation>
    <scope>NUCLEOTIDE SEQUENCE [LARGE SCALE GENOMIC DNA]</scope>
</reference>
<comment type="caution">
    <text evidence="1">The sequence shown here is derived from an EMBL/GenBank/DDBJ whole genome shotgun (WGS) entry which is preliminary data.</text>
</comment>
<organism evidence="1 2">
    <name type="scientific">Lymnaea stagnalis</name>
    <name type="common">Great pond snail</name>
    <name type="synonym">Helix stagnalis</name>
    <dbReference type="NCBI Taxonomy" id="6523"/>
    <lineage>
        <taxon>Eukaryota</taxon>
        <taxon>Metazoa</taxon>
        <taxon>Spiralia</taxon>
        <taxon>Lophotrochozoa</taxon>
        <taxon>Mollusca</taxon>
        <taxon>Gastropoda</taxon>
        <taxon>Heterobranchia</taxon>
        <taxon>Euthyneura</taxon>
        <taxon>Panpulmonata</taxon>
        <taxon>Hygrophila</taxon>
        <taxon>Lymnaeoidea</taxon>
        <taxon>Lymnaeidae</taxon>
        <taxon>Lymnaea</taxon>
    </lineage>
</organism>
<name>A0AAV2GYR3_LYMST</name>